<evidence type="ECO:0000256" key="6">
    <source>
        <dbReference type="SAM" id="MobiDB-lite"/>
    </source>
</evidence>
<evidence type="ECO:0000256" key="4">
    <source>
        <dbReference type="ARBA" id="ARBA00023125"/>
    </source>
</evidence>
<evidence type="ECO:0000256" key="3">
    <source>
        <dbReference type="ARBA" id="ARBA00023015"/>
    </source>
</evidence>
<dbReference type="SUPFAM" id="SSF46785">
    <property type="entry name" value="Winged helix' DNA-binding domain"/>
    <property type="match status" value="1"/>
</dbReference>
<feature type="domain" description="HTH gntR-type" evidence="7">
    <location>
        <begin position="21"/>
        <end position="89"/>
    </location>
</feature>
<dbReference type="Gene3D" id="1.10.10.10">
    <property type="entry name" value="Winged helix-like DNA-binding domain superfamily/Winged helix DNA-binding domain"/>
    <property type="match status" value="1"/>
</dbReference>
<keyword evidence="2" id="KW-0663">Pyridoxal phosphate</keyword>
<dbReference type="PROSITE" id="PS50949">
    <property type="entry name" value="HTH_GNTR"/>
    <property type="match status" value="1"/>
</dbReference>
<protein>
    <submittedName>
        <fullName evidence="8">GntR family transcriptional regulator/MocR family aminotransferase</fullName>
    </submittedName>
</protein>
<keyword evidence="8" id="KW-0032">Aminotransferase</keyword>
<dbReference type="GO" id="GO:0003677">
    <property type="term" value="F:DNA binding"/>
    <property type="evidence" value="ECO:0007669"/>
    <property type="project" value="UniProtKB-KW"/>
</dbReference>
<dbReference type="CDD" id="cd07377">
    <property type="entry name" value="WHTH_GntR"/>
    <property type="match status" value="1"/>
</dbReference>
<keyword evidence="9" id="KW-1185">Reference proteome</keyword>
<comment type="caution">
    <text evidence="8">The sequence shown here is derived from an EMBL/GenBank/DDBJ whole genome shotgun (WGS) entry which is preliminary data.</text>
</comment>
<dbReference type="Pfam" id="PF00392">
    <property type="entry name" value="GntR"/>
    <property type="match status" value="1"/>
</dbReference>
<evidence type="ECO:0000256" key="2">
    <source>
        <dbReference type="ARBA" id="ARBA00022898"/>
    </source>
</evidence>
<keyword evidence="4" id="KW-0238">DNA-binding</keyword>
<dbReference type="InterPro" id="IPR015421">
    <property type="entry name" value="PyrdxlP-dep_Trfase_major"/>
</dbReference>
<dbReference type="SMART" id="SM00345">
    <property type="entry name" value="HTH_GNTR"/>
    <property type="match status" value="1"/>
</dbReference>
<proteinExistence type="inferred from homology"/>
<dbReference type="PANTHER" id="PTHR46577">
    <property type="entry name" value="HTH-TYPE TRANSCRIPTIONAL REGULATORY PROTEIN GABR"/>
    <property type="match status" value="1"/>
</dbReference>
<dbReference type="InterPro" id="IPR004839">
    <property type="entry name" value="Aminotransferase_I/II_large"/>
</dbReference>
<dbReference type="PANTHER" id="PTHR46577:SF1">
    <property type="entry name" value="HTH-TYPE TRANSCRIPTIONAL REGULATORY PROTEIN GABR"/>
    <property type="match status" value="1"/>
</dbReference>
<dbReference type="Pfam" id="PF00155">
    <property type="entry name" value="Aminotran_1_2"/>
    <property type="match status" value="1"/>
</dbReference>
<dbReference type="Gene3D" id="3.40.640.10">
    <property type="entry name" value="Type I PLP-dependent aspartate aminotransferase-like (Major domain)"/>
    <property type="match status" value="1"/>
</dbReference>
<name>A0A326U3X2_THEHA</name>
<dbReference type="CDD" id="cd00609">
    <property type="entry name" value="AAT_like"/>
    <property type="match status" value="1"/>
</dbReference>
<dbReference type="PRINTS" id="PR00035">
    <property type="entry name" value="HTHGNTR"/>
</dbReference>
<evidence type="ECO:0000259" key="7">
    <source>
        <dbReference type="PROSITE" id="PS50949"/>
    </source>
</evidence>
<dbReference type="InterPro" id="IPR036390">
    <property type="entry name" value="WH_DNA-bd_sf"/>
</dbReference>
<reference evidence="8 9" key="1">
    <citation type="submission" date="2018-06" db="EMBL/GenBank/DDBJ databases">
        <title>Genomic Encyclopedia of Archaeal and Bacterial Type Strains, Phase II (KMG-II): from individual species to whole genera.</title>
        <authorList>
            <person name="Goeker M."/>
        </authorList>
    </citation>
    <scope>NUCLEOTIDE SEQUENCE [LARGE SCALE GENOMIC DNA]</scope>
    <source>
        <strain evidence="8 9">ATCC BAA-1881</strain>
    </source>
</reference>
<dbReference type="Proteomes" id="UP000248806">
    <property type="component" value="Unassembled WGS sequence"/>
</dbReference>
<organism evidence="8 9">
    <name type="scientific">Thermosporothrix hazakensis</name>
    <dbReference type="NCBI Taxonomy" id="644383"/>
    <lineage>
        <taxon>Bacteria</taxon>
        <taxon>Bacillati</taxon>
        <taxon>Chloroflexota</taxon>
        <taxon>Ktedonobacteria</taxon>
        <taxon>Ktedonobacterales</taxon>
        <taxon>Thermosporotrichaceae</taxon>
        <taxon>Thermosporothrix</taxon>
    </lineage>
</organism>
<dbReference type="GO" id="GO:0008483">
    <property type="term" value="F:transaminase activity"/>
    <property type="evidence" value="ECO:0007669"/>
    <property type="project" value="UniProtKB-KW"/>
</dbReference>
<keyword evidence="5" id="KW-0804">Transcription</keyword>
<dbReference type="GO" id="GO:0030170">
    <property type="term" value="F:pyridoxal phosphate binding"/>
    <property type="evidence" value="ECO:0007669"/>
    <property type="project" value="InterPro"/>
</dbReference>
<feature type="region of interest" description="Disordered" evidence="6">
    <location>
        <begin position="96"/>
        <end position="118"/>
    </location>
</feature>
<dbReference type="AlphaFoldDB" id="A0A326U3X2"/>
<dbReference type="EMBL" id="QKUF01000018">
    <property type="protein sequence ID" value="PZW25453.1"/>
    <property type="molecule type" value="Genomic_DNA"/>
</dbReference>
<accession>A0A326U3X2</accession>
<keyword evidence="8" id="KW-0808">Transferase</keyword>
<keyword evidence="3" id="KW-0805">Transcription regulation</keyword>
<evidence type="ECO:0000256" key="5">
    <source>
        <dbReference type="ARBA" id="ARBA00023163"/>
    </source>
</evidence>
<dbReference type="InterPro" id="IPR015424">
    <property type="entry name" value="PyrdxlP-dep_Trfase"/>
</dbReference>
<evidence type="ECO:0000256" key="1">
    <source>
        <dbReference type="ARBA" id="ARBA00005384"/>
    </source>
</evidence>
<gene>
    <name evidence="8" type="ORF">EI42_04297</name>
</gene>
<sequence length="504" mass="56262">MEQKNATSTLLMISLDERDPRPLYRQLYDAIRHAILTGELTTGARLPATRELALGLGISRSTVMNAFEQLLHEGYIYGRIGSGTYVASTLPDELLQTDQPKSASPRPPEGQGSLSRRGQHLATAYVAPQAQTNWDQITIQPFRYGIPDFHLFPFTLWGKLINRHLRRPPIHLLGYTDPAGYKPLREQIAHYLRTARGVHCETEQVLIVSGSQQAIYLTAHLLLDPGDTVWIEEPCYLGTRGALQGAGVRLAPIPVDEEGMNVSLGIEHSPQARLAYVTPSHQFPLGTTLSLTRRLALLQWAQQTGAWIIEDDYDSEFRYTGRPLSSLQGLDAAGRVIYVGTMSKVLFPGLRLGYIVVPPHLVDSFTTARALIDRHPPLLEQLVLTDFIEQEHFARHIRRMRQVYAERQYCMLEASKRELAGLLTLQYAETGMHLVGKLEGGLQAQQAMQAAARHGVLTQNMASYFLTPTDLQALLIGYTAFNEQEILDGVRQLARALTSLTKRG</sequence>
<evidence type="ECO:0000313" key="9">
    <source>
        <dbReference type="Proteomes" id="UP000248806"/>
    </source>
</evidence>
<comment type="similarity">
    <text evidence="1">In the C-terminal section; belongs to the class-I pyridoxal-phosphate-dependent aminotransferase family.</text>
</comment>
<dbReference type="InterPro" id="IPR000524">
    <property type="entry name" value="Tscrpt_reg_HTH_GntR"/>
</dbReference>
<dbReference type="InterPro" id="IPR036388">
    <property type="entry name" value="WH-like_DNA-bd_sf"/>
</dbReference>
<dbReference type="GO" id="GO:0003700">
    <property type="term" value="F:DNA-binding transcription factor activity"/>
    <property type="evidence" value="ECO:0007669"/>
    <property type="project" value="InterPro"/>
</dbReference>
<dbReference type="RefSeq" id="WP_211326288.1">
    <property type="nucleotide sequence ID" value="NZ_BIFX01000001.1"/>
</dbReference>
<dbReference type="InterPro" id="IPR051446">
    <property type="entry name" value="HTH_trans_reg/aminotransferase"/>
</dbReference>
<evidence type="ECO:0000313" key="8">
    <source>
        <dbReference type="EMBL" id="PZW25453.1"/>
    </source>
</evidence>
<dbReference type="SUPFAM" id="SSF53383">
    <property type="entry name" value="PLP-dependent transferases"/>
    <property type="match status" value="1"/>
</dbReference>